<dbReference type="InterPro" id="IPR043917">
    <property type="entry name" value="DUF5753"/>
</dbReference>
<dbReference type="InterPro" id="IPR001387">
    <property type="entry name" value="Cro/C1-type_HTH"/>
</dbReference>
<evidence type="ECO:0000259" key="1">
    <source>
        <dbReference type="SMART" id="SM00530"/>
    </source>
</evidence>
<dbReference type="CDD" id="cd00093">
    <property type="entry name" value="HTH_XRE"/>
    <property type="match status" value="1"/>
</dbReference>
<evidence type="ECO:0000313" key="2">
    <source>
        <dbReference type="EMBL" id="MDT0377817.1"/>
    </source>
</evidence>
<sequence>MVAPRELDPSASALDYFGSELRRLRLQAGLSQERLGEIVNYTGALVGLVEMAKRPPSRDFADRCDGALGGAGVLTRLWPLVIRSGLPSWFQDYAELEARAVDIRTYQAQVVHGLLQTEEYARAVLRPARPGDLDGLTEARMKRQEILRGANPPRLWMVLDEAALRRPVGGPEVMRTQLRRLLDHRESPRVVVQVLPYSAGAHASLNGSLTLLDFEEGPELAYNEGHSGGRYLTEPSTVEHCGLKYDLLRAAALSPDDSADFIVQVLEELYGQRG</sequence>
<accession>A0ABU2NLH1</accession>
<dbReference type="InterPro" id="IPR010982">
    <property type="entry name" value="Lambda_DNA-bd_dom_sf"/>
</dbReference>
<dbReference type="EMBL" id="JAVREQ010000001">
    <property type="protein sequence ID" value="MDT0377817.1"/>
    <property type="molecule type" value="Genomic_DNA"/>
</dbReference>
<evidence type="ECO:0000313" key="3">
    <source>
        <dbReference type="Proteomes" id="UP001183414"/>
    </source>
</evidence>
<keyword evidence="3" id="KW-1185">Reference proteome</keyword>
<name>A0ABU2NLH1_9ACTN</name>
<feature type="domain" description="HTH cro/C1-type" evidence="1">
    <location>
        <begin position="20"/>
        <end position="75"/>
    </location>
</feature>
<dbReference type="Pfam" id="PF13560">
    <property type="entry name" value="HTH_31"/>
    <property type="match status" value="1"/>
</dbReference>
<dbReference type="RefSeq" id="WP_311671734.1">
    <property type="nucleotide sequence ID" value="NZ_JAVREQ010000001.1"/>
</dbReference>
<reference evidence="3" key="1">
    <citation type="submission" date="2023-07" db="EMBL/GenBank/DDBJ databases">
        <title>30 novel species of actinomycetes from the DSMZ collection.</title>
        <authorList>
            <person name="Nouioui I."/>
        </authorList>
    </citation>
    <scope>NUCLEOTIDE SEQUENCE [LARGE SCALE GENOMIC DNA]</scope>
    <source>
        <strain evidence="3">DSM 42041</strain>
    </source>
</reference>
<protein>
    <submittedName>
        <fullName evidence="2">Helix-turn-helix transcriptional regulator</fullName>
    </submittedName>
</protein>
<organism evidence="2 3">
    <name type="scientific">Streptomyces hazeniae</name>
    <dbReference type="NCBI Taxonomy" id="3075538"/>
    <lineage>
        <taxon>Bacteria</taxon>
        <taxon>Bacillati</taxon>
        <taxon>Actinomycetota</taxon>
        <taxon>Actinomycetes</taxon>
        <taxon>Kitasatosporales</taxon>
        <taxon>Streptomycetaceae</taxon>
        <taxon>Streptomyces</taxon>
    </lineage>
</organism>
<dbReference type="Proteomes" id="UP001183414">
    <property type="component" value="Unassembled WGS sequence"/>
</dbReference>
<dbReference type="Pfam" id="PF19054">
    <property type="entry name" value="DUF5753"/>
    <property type="match status" value="1"/>
</dbReference>
<dbReference type="SMART" id="SM00530">
    <property type="entry name" value="HTH_XRE"/>
    <property type="match status" value="1"/>
</dbReference>
<dbReference type="SUPFAM" id="SSF47413">
    <property type="entry name" value="lambda repressor-like DNA-binding domains"/>
    <property type="match status" value="1"/>
</dbReference>
<dbReference type="Gene3D" id="1.10.260.40">
    <property type="entry name" value="lambda repressor-like DNA-binding domains"/>
    <property type="match status" value="1"/>
</dbReference>
<gene>
    <name evidence="2" type="ORF">RM572_03390</name>
</gene>
<comment type="caution">
    <text evidence="2">The sequence shown here is derived from an EMBL/GenBank/DDBJ whole genome shotgun (WGS) entry which is preliminary data.</text>
</comment>
<proteinExistence type="predicted"/>